<feature type="chain" id="PRO_5020750723" evidence="2">
    <location>
        <begin position="23"/>
        <end position="329"/>
    </location>
</feature>
<proteinExistence type="predicted"/>
<evidence type="ECO:0000256" key="2">
    <source>
        <dbReference type="SAM" id="SignalP"/>
    </source>
</evidence>
<sequence length="329" mass="35307">MKIHTTLAAAILALAAGTTAFAQEKTVTLYSSNPEQAIEAVANTLKEKAPDIRLNSITGGSGVLLRRLEAEASNVQGDLFWSSSFNTVGAFEGQFQAYESLELSAIPEKLRYPGNLYTPANVHVVVIMVNTDQLGDLPAPRTWTDLLDPKWKGKIVVADPANSSTGYTILWGLHKMIGDEELKKLAANVAVSSSSSAVQSGVAMGEYAVGLAFEANAYPYVDGGQEEIELVYPEDGTFITADFAGLVKGAPGGDAAKTAFDVLMSKETQTALLETSFRRPSRSDIEVSKIVKLPEMSAIKVFDIDEKEAADKRDEFLKTWQSYAAAGAN</sequence>
<gene>
    <name evidence="3" type="ORF">EV665_1109</name>
</gene>
<keyword evidence="1 2" id="KW-0732">Signal</keyword>
<organism evidence="3 4">
    <name type="scientific">Shinella granuli</name>
    <dbReference type="NCBI Taxonomy" id="323621"/>
    <lineage>
        <taxon>Bacteria</taxon>
        <taxon>Pseudomonadati</taxon>
        <taxon>Pseudomonadota</taxon>
        <taxon>Alphaproteobacteria</taxon>
        <taxon>Hyphomicrobiales</taxon>
        <taxon>Rhizobiaceae</taxon>
        <taxon>Shinella</taxon>
    </lineage>
</organism>
<dbReference type="SUPFAM" id="SSF53850">
    <property type="entry name" value="Periplasmic binding protein-like II"/>
    <property type="match status" value="1"/>
</dbReference>
<dbReference type="PANTHER" id="PTHR30006">
    <property type="entry name" value="THIAMINE-BINDING PERIPLASMIC PROTEIN-RELATED"/>
    <property type="match status" value="1"/>
</dbReference>
<dbReference type="Proteomes" id="UP000295351">
    <property type="component" value="Unassembled WGS sequence"/>
</dbReference>
<evidence type="ECO:0000313" key="3">
    <source>
        <dbReference type="EMBL" id="TCN43413.1"/>
    </source>
</evidence>
<dbReference type="Gene3D" id="3.40.190.10">
    <property type="entry name" value="Periplasmic binding protein-like II"/>
    <property type="match status" value="2"/>
</dbReference>
<dbReference type="InterPro" id="IPR026045">
    <property type="entry name" value="Ferric-bd"/>
</dbReference>
<protein>
    <submittedName>
        <fullName evidence="3">Iron(III) transport system substrate-binding protein</fullName>
    </submittedName>
</protein>
<evidence type="ECO:0000256" key="1">
    <source>
        <dbReference type="ARBA" id="ARBA00022729"/>
    </source>
</evidence>
<accession>A0A4R2CRH4</accession>
<dbReference type="Pfam" id="PF13343">
    <property type="entry name" value="SBP_bac_6"/>
    <property type="match status" value="1"/>
</dbReference>
<dbReference type="PIRSF" id="PIRSF002825">
    <property type="entry name" value="CfbpA"/>
    <property type="match status" value="1"/>
</dbReference>
<dbReference type="PANTHER" id="PTHR30006:SF2">
    <property type="entry name" value="ABC TRANSPORTER SUBSTRATE-BINDING PROTEIN"/>
    <property type="match status" value="1"/>
</dbReference>
<feature type="signal peptide" evidence="2">
    <location>
        <begin position="1"/>
        <end position="22"/>
    </location>
</feature>
<dbReference type="RefSeq" id="WP_133034970.1">
    <property type="nucleotide sequence ID" value="NZ_BAABEI010000007.1"/>
</dbReference>
<dbReference type="EMBL" id="SLVX01000010">
    <property type="protein sequence ID" value="TCN43413.1"/>
    <property type="molecule type" value="Genomic_DNA"/>
</dbReference>
<name>A0A4R2CRH4_SHIGR</name>
<keyword evidence="4" id="KW-1185">Reference proteome</keyword>
<evidence type="ECO:0000313" key="4">
    <source>
        <dbReference type="Proteomes" id="UP000295351"/>
    </source>
</evidence>
<reference evidence="3 4" key="1">
    <citation type="submission" date="2019-03" db="EMBL/GenBank/DDBJ databases">
        <title>Genomic Encyclopedia of Type Strains, Phase IV (KMG-IV): sequencing the most valuable type-strain genomes for metagenomic binning, comparative biology and taxonomic classification.</title>
        <authorList>
            <person name="Goeker M."/>
        </authorList>
    </citation>
    <scope>NUCLEOTIDE SEQUENCE [LARGE SCALE GENOMIC DNA]</scope>
    <source>
        <strain evidence="3 4">DSM 18401</strain>
    </source>
</reference>
<dbReference type="AlphaFoldDB" id="A0A4R2CRH4"/>
<comment type="caution">
    <text evidence="3">The sequence shown here is derived from an EMBL/GenBank/DDBJ whole genome shotgun (WGS) entry which is preliminary data.</text>
</comment>